<dbReference type="RefSeq" id="XP_060453552.1">
    <property type="nucleotide sequence ID" value="XM_060596573.1"/>
</dbReference>
<name>A0AA48HZD6_9TREE</name>
<reference evidence="2" key="1">
    <citation type="journal article" date="2023" name="BMC Genomics">
        <title>Chromosome-level genome assemblies of Cutaneotrichosporon spp. (Trichosporonales, Basidiomycota) reveal imbalanced evolution between nucleotide sequences and chromosome synteny.</title>
        <authorList>
            <person name="Kobayashi Y."/>
            <person name="Kayamori A."/>
            <person name="Aoki K."/>
            <person name="Shiwa Y."/>
            <person name="Matsutani M."/>
            <person name="Fujita N."/>
            <person name="Sugita T."/>
            <person name="Iwasaki W."/>
            <person name="Tanaka N."/>
            <person name="Takashima M."/>
        </authorList>
    </citation>
    <scope>NUCLEOTIDE SEQUENCE</scope>
    <source>
        <strain evidence="2">HIS019</strain>
    </source>
</reference>
<gene>
    <name evidence="2" type="ORF">CcaverHIS019_0110040</name>
</gene>
<evidence type="ECO:0000256" key="1">
    <source>
        <dbReference type="SAM" id="MobiDB-lite"/>
    </source>
</evidence>
<dbReference type="GeneID" id="85492157"/>
<dbReference type="EMBL" id="AP028212">
    <property type="protein sequence ID" value="BEI88286.1"/>
    <property type="molecule type" value="Genomic_DNA"/>
</dbReference>
<accession>A0AA48HZD6</accession>
<proteinExistence type="predicted"/>
<dbReference type="KEGG" id="ccac:CcaHIS019_0110040"/>
<sequence>MSAPTSIGLQSPGLPPYSPSTGLTPKLRGSPSTWNLRRYDSPPSSPIPMRPSQFGTSATLPTSAADLTPAGMGSPISGSETLAPLNACHHILEVIVNYADRGTRATLLRVNKTFFEIAGEALYKSLILGELDWPWMVLRGSLINRDHTIRRSIEMFRHLYRCSSGGKGCATVNVLSKLEVENEITFASRLDGFRADILEHCGPVKDTDALARGVFSSFDQFLGLVDGDGDPYTTNFKTSLLQYTRVVTLNSHEPCFCGAWKPHLRALFPNVENCRLGDVFLPAAGAHHPCNLLGTFPSGGDVI</sequence>
<protein>
    <submittedName>
        <fullName evidence="2">Uncharacterized protein</fullName>
    </submittedName>
</protein>
<keyword evidence="3" id="KW-1185">Reference proteome</keyword>
<evidence type="ECO:0000313" key="3">
    <source>
        <dbReference type="Proteomes" id="UP001233271"/>
    </source>
</evidence>
<dbReference type="Proteomes" id="UP001233271">
    <property type="component" value="Chromosome 1"/>
</dbReference>
<feature type="compositionally biased region" description="Polar residues" evidence="1">
    <location>
        <begin position="53"/>
        <end position="62"/>
    </location>
</feature>
<feature type="region of interest" description="Disordered" evidence="1">
    <location>
        <begin position="1"/>
        <end position="65"/>
    </location>
</feature>
<evidence type="ECO:0000313" key="2">
    <source>
        <dbReference type="EMBL" id="BEI88286.1"/>
    </source>
</evidence>
<organism evidence="2 3">
    <name type="scientific">Cutaneotrichosporon cavernicola</name>
    <dbReference type="NCBI Taxonomy" id="279322"/>
    <lineage>
        <taxon>Eukaryota</taxon>
        <taxon>Fungi</taxon>
        <taxon>Dikarya</taxon>
        <taxon>Basidiomycota</taxon>
        <taxon>Agaricomycotina</taxon>
        <taxon>Tremellomycetes</taxon>
        <taxon>Trichosporonales</taxon>
        <taxon>Trichosporonaceae</taxon>
        <taxon>Cutaneotrichosporon</taxon>
    </lineage>
</organism>
<dbReference type="AlphaFoldDB" id="A0AA48HZD6"/>